<keyword evidence="1" id="KW-0812">Transmembrane</keyword>
<evidence type="ECO:0000256" key="1">
    <source>
        <dbReference type="SAM" id="Phobius"/>
    </source>
</evidence>
<dbReference type="EMBL" id="PFEQ01000013">
    <property type="protein sequence ID" value="PJE74002.1"/>
    <property type="molecule type" value="Genomic_DNA"/>
</dbReference>
<feature type="chain" id="PRO_5014760395" evidence="2">
    <location>
        <begin position="27"/>
        <end position="154"/>
    </location>
</feature>
<evidence type="ECO:0000256" key="2">
    <source>
        <dbReference type="SAM" id="SignalP"/>
    </source>
</evidence>
<reference evidence="4" key="1">
    <citation type="submission" date="2017-09" db="EMBL/GenBank/DDBJ databases">
        <title>Depth-based differentiation of microbial function through sediment-hosted aquifers and enrichment of novel symbionts in the deep terrestrial subsurface.</title>
        <authorList>
            <person name="Probst A.J."/>
            <person name="Ladd B."/>
            <person name="Jarett J.K."/>
            <person name="Geller-Mcgrath D.E."/>
            <person name="Sieber C.M.K."/>
            <person name="Emerson J.B."/>
            <person name="Anantharaman K."/>
            <person name="Thomas B.C."/>
            <person name="Malmstrom R."/>
            <person name="Stieglmeier M."/>
            <person name="Klingl A."/>
            <person name="Woyke T."/>
            <person name="Ryan C.M."/>
            <person name="Banfield J.F."/>
        </authorList>
    </citation>
    <scope>NUCLEOTIDE SEQUENCE [LARGE SCALE GENOMIC DNA]</scope>
</reference>
<feature type="transmembrane region" description="Helical" evidence="1">
    <location>
        <begin position="73"/>
        <end position="97"/>
    </location>
</feature>
<evidence type="ECO:0000313" key="4">
    <source>
        <dbReference type="Proteomes" id="UP000228700"/>
    </source>
</evidence>
<organism evidence="3 4">
    <name type="scientific">Candidatus Taylorbacteria bacterium CG10_big_fil_rev_8_21_14_0_10_41_48</name>
    <dbReference type="NCBI Taxonomy" id="1975024"/>
    <lineage>
        <taxon>Bacteria</taxon>
        <taxon>Candidatus Tayloriibacteriota</taxon>
    </lineage>
</organism>
<dbReference type="Pfam" id="PF18895">
    <property type="entry name" value="T4SS_pilin"/>
    <property type="match status" value="1"/>
</dbReference>
<feature type="transmembrane region" description="Helical" evidence="1">
    <location>
        <begin position="109"/>
        <end position="131"/>
    </location>
</feature>
<comment type="caution">
    <text evidence="3">The sequence shown here is derived from an EMBL/GenBank/DDBJ whole genome shotgun (WGS) entry which is preliminary data.</text>
</comment>
<gene>
    <name evidence="3" type="ORF">COV01_02730</name>
</gene>
<accession>A0A2M8LBK0</accession>
<proteinExistence type="predicted"/>
<dbReference type="Proteomes" id="UP000228700">
    <property type="component" value="Unassembled WGS sequence"/>
</dbReference>
<feature type="signal peptide" evidence="2">
    <location>
        <begin position="1"/>
        <end position="26"/>
    </location>
</feature>
<name>A0A2M8LBK0_9BACT</name>
<protein>
    <submittedName>
        <fullName evidence="3">Uncharacterized protein</fullName>
    </submittedName>
</protein>
<sequence length="154" mass="16614">MKKNITLITLCSVIVISFIMPSFVSAQAVTGSDNGTGSADPKSDSFQIVPCDGVNVKCNFSAAVATFNRILQFLLYLSIPLVTGIILYTGFQFLTAGGDAAKLEKAKKMLIPVVIGIFWVLASWLIVTTILKTFLSSETKGALQQNSEFQKLVN</sequence>
<dbReference type="AlphaFoldDB" id="A0A2M8LBK0"/>
<keyword evidence="1" id="KW-1133">Transmembrane helix</keyword>
<dbReference type="InterPro" id="IPR043993">
    <property type="entry name" value="T4SS_pilin"/>
</dbReference>
<evidence type="ECO:0000313" key="3">
    <source>
        <dbReference type="EMBL" id="PJE74002.1"/>
    </source>
</evidence>
<keyword evidence="1" id="KW-0472">Membrane</keyword>
<keyword evidence="2" id="KW-0732">Signal</keyword>